<evidence type="ECO:0000313" key="1">
    <source>
        <dbReference type="EMBL" id="GGG05927.1"/>
    </source>
</evidence>
<gene>
    <name evidence="1" type="ORF">GCM10010912_58230</name>
</gene>
<keyword evidence="2" id="KW-1185">Reference proteome</keyword>
<sequence>MKNCNGDWEHSYGVKIDTVDNPGRSVEINWAETYLEDQPIDSIEEERTDKD</sequence>
<dbReference type="RefSeq" id="WP_229696418.1">
    <property type="nucleotide sequence ID" value="NZ_BMKR01000040.1"/>
</dbReference>
<protein>
    <submittedName>
        <fullName evidence="1">Uncharacterized protein</fullName>
    </submittedName>
</protein>
<dbReference type="EMBL" id="BMKR01000040">
    <property type="protein sequence ID" value="GGG05927.1"/>
    <property type="molecule type" value="Genomic_DNA"/>
</dbReference>
<dbReference type="InterPro" id="IPR028228">
    <property type="entry name" value="Imm53"/>
</dbReference>
<comment type="caution">
    <text evidence="1">The sequence shown here is derived from an EMBL/GenBank/DDBJ whole genome shotgun (WGS) entry which is preliminary data.</text>
</comment>
<reference evidence="1" key="1">
    <citation type="journal article" date="2014" name="Int. J. Syst. Evol. Microbiol.">
        <title>Complete genome sequence of Corynebacterium casei LMG S-19264T (=DSM 44701T), isolated from a smear-ripened cheese.</title>
        <authorList>
            <consortium name="US DOE Joint Genome Institute (JGI-PGF)"/>
            <person name="Walter F."/>
            <person name="Albersmeier A."/>
            <person name="Kalinowski J."/>
            <person name="Ruckert C."/>
        </authorList>
    </citation>
    <scope>NUCLEOTIDE SEQUENCE</scope>
    <source>
        <strain evidence="1">CGMCC 1.16134</strain>
    </source>
</reference>
<reference evidence="1" key="2">
    <citation type="submission" date="2020-09" db="EMBL/GenBank/DDBJ databases">
        <authorList>
            <person name="Sun Q."/>
            <person name="Zhou Y."/>
        </authorList>
    </citation>
    <scope>NUCLEOTIDE SEQUENCE</scope>
    <source>
        <strain evidence="1">CGMCC 1.16134</strain>
    </source>
</reference>
<dbReference type="AlphaFoldDB" id="A0A917D3L9"/>
<dbReference type="Pfam" id="PF15580">
    <property type="entry name" value="Imm53"/>
    <property type="match status" value="1"/>
</dbReference>
<organism evidence="1 2">
    <name type="scientific">Paenibacillus albidus</name>
    <dbReference type="NCBI Taxonomy" id="2041023"/>
    <lineage>
        <taxon>Bacteria</taxon>
        <taxon>Bacillati</taxon>
        <taxon>Bacillota</taxon>
        <taxon>Bacilli</taxon>
        <taxon>Bacillales</taxon>
        <taxon>Paenibacillaceae</taxon>
        <taxon>Paenibacillus</taxon>
    </lineage>
</organism>
<proteinExistence type="predicted"/>
<name>A0A917D3L9_9BACL</name>
<accession>A0A917D3L9</accession>
<evidence type="ECO:0000313" key="2">
    <source>
        <dbReference type="Proteomes" id="UP000637643"/>
    </source>
</evidence>
<dbReference type="Proteomes" id="UP000637643">
    <property type="component" value="Unassembled WGS sequence"/>
</dbReference>